<dbReference type="NCBIfam" id="TIGR01549">
    <property type="entry name" value="HAD-SF-IA-v1"/>
    <property type="match status" value="1"/>
</dbReference>
<proteinExistence type="predicted"/>
<dbReference type="AlphaFoldDB" id="A0A5P1RBS3"/>
<accession>A0A5P1RBS3</accession>
<dbReference type="SUPFAM" id="SSF56784">
    <property type="entry name" value="HAD-like"/>
    <property type="match status" value="1"/>
</dbReference>
<dbReference type="EMBL" id="CP043869">
    <property type="protein sequence ID" value="QEQ97053.1"/>
    <property type="molecule type" value="Genomic_DNA"/>
</dbReference>
<dbReference type="SFLD" id="SFLDG01135">
    <property type="entry name" value="C1.5.6:_HAD__Beta-PGM__Phospha"/>
    <property type="match status" value="1"/>
</dbReference>
<dbReference type="InterPro" id="IPR050155">
    <property type="entry name" value="HAD-like_hydrolase_sf"/>
</dbReference>
<name>A0A5P1RBS3_9GAMM</name>
<dbReference type="GO" id="GO:0006281">
    <property type="term" value="P:DNA repair"/>
    <property type="evidence" value="ECO:0007669"/>
    <property type="project" value="TreeGrafter"/>
</dbReference>
<dbReference type="OrthoDB" id="9782449at2"/>
<sequence length="222" mass="25029">MRVYSLLIFDWDGTVMDSTDRIVSSIQSAAQDLDLLALQDHEAREIIGLGLRAAIQQLYPGINDALIEPLKERYSYYYLEADRTPTSLFPGAKKTLESLHEKGFRLAVATGKSRRGLDRVLAETGLGWLFEVTACADETASKPKPDMLMDIFQRTGVEPEQAVMIGDTEFDLEMAVRAGVDRMAVSYGAHHIERLRKYQPILEIHNFHELEAWLDDNAGENK</sequence>
<dbReference type="SFLD" id="SFLDS00003">
    <property type="entry name" value="Haloacid_Dehalogenase"/>
    <property type="match status" value="1"/>
</dbReference>
<dbReference type="Pfam" id="PF13419">
    <property type="entry name" value="HAD_2"/>
    <property type="match status" value="1"/>
</dbReference>
<dbReference type="PANTHER" id="PTHR43434">
    <property type="entry name" value="PHOSPHOGLYCOLATE PHOSPHATASE"/>
    <property type="match status" value="1"/>
</dbReference>
<dbReference type="SFLD" id="SFLDG01129">
    <property type="entry name" value="C1.5:_HAD__Beta-PGM__Phosphata"/>
    <property type="match status" value="1"/>
</dbReference>
<dbReference type="PANTHER" id="PTHR43434:SF24">
    <property type="entry name" value="HYDROLASE-RELATED"/>
    <property type="match status" value="1"/>
</dbReference>
<dbReference type="Proteomes" id="UP000324760">
    <property type="component" value="Chromosome"/>
</dbReference>
<gene>
    <name evidence="1" type="ORF">F0U83_10195</name>
</gene>
<dbReference type="KEGG" id="ncu:F0U83_10195"/>
<dbReference type="NCBIfam" id="TIGR01509">
    <property type="entry name" value="HAD-SF-IA-v3"/>
    <property type="match status" value="1"/>
</dbReference>
<dbReference type="InterPro" id="IPR023214">
    <property type="entry name" value="HAD_sf"/>
</dbReference>
<dbReference type="InterPro" id="IPR023198">
    <property type="entry name" value="PGP-like_dom2"/>
</dbReference>
<dbReference type="Gene3D" id="1.10.150.240">
    <property type="entry name" value="Putative phosphatase, domain 2"/>
    <property type="match status" value="1"/>
</dbReference>
<dbReference type="Gene3D" id="3.40.50.1000">
    <property type="entry name" value="HAD superfamily/HAD-like"/>
    <property type="match status" value="1"/>
</dbReference>
<dbReference type="InterPro" id="IPR041492">
    <property type="entry name" value="HAD_2"/>
</dbReference>
<organism evidence="1 2">
    <name type="scientific">Neptunomonas concharum</name>
    <dbReference type="NCBI Taxonomy" id="1031538"/>
    <lineage>
        <taxon>Bacteria</taxon>
        <taxon>Pseudomonadati</taxon>
        <taxon>Pseudomonadota</taxon>
        <taxon>Gammaproteobacteria</taxon>
        <taxon>Oceanospirillales</taxon>
        <taxon>Oceanospirillaceae</taxon>
        <taxon>Neptunomonas</taxon>
    </lineage>
</organism>
<dbReference type="GO" id="GO:0005829">
    <property type="term" value="C:cytosol"/>
    <property type="evidence" value="ECO:0007669"/>
    <property type="project" value="TreeGrafter"/>
</dbReference>
<dbReference type="InterPro" id="IPR036412">
    <property type="entry name" value="HAD-like_sf"/>
</dbReference>
<dbReference type="InterPro" id="IPR006439">
    <property type="entry name" value="HAD-SF_hydro_IA"/>
</dbReference>
<keyword evidence="1" id="KW-0378">Hydrolase</keyword>
<evidence type="ECO:0000313" key="1">
    <source>
        <dbReference type="EMBL" id="QEQ97053.1"/>
    </source>
</evidence>
<dbReference type="FunFam" id="3.40.50.1000:FF:000022">
    <property type="entry name" value="Phosphoglycolate phosphatase"/>
    <property type="match status" value="1"/>
</dbReference>
<keyword evidence="2" id="KW-1185">Reference proteome</keyword>
<reference evidence="1 2" key="1">
    <citation type="journal article" date="2019" name="Biochem. Eng. J.">
        <title>Metabolic engineering of the marine bacteria Neptunomonas concharum for the production of acetoin and meso-2,3-butanediol from acetate.</title>
        <authorList>
            <person name="Li W."/>
            <person name="Pu N."/>
            <person name="Liu C.-X."/>
            <person name="Yuan Q.-P."/>
            <person name="Li Z.-J."/>
        </authorList>
    </citation>
    <scope>NUCLEOTIDE SEQUENCE [LARGE SCALE GENOMIC DNA]</scope>
    <source>
        <strain evidence="1 2">JCM17730</strain>
    </source>
</reference>
<protein>
    <submittedName>
        <fullName evidence="1">HAD-IA family hydrolase</fullName>
    </submittedName>
</protein>
<dbReference type="GO" id="GO:0008967">
    <property type="term" value="F:phosphoglycolate phosphatase activity"/>
    <property type="evidence" value="ECO:0007669"/>
    <property type="project" value="TreeGrafter"/>
</dbReference>
<evidence type="ECO:0000313" key="2">
    <source>
        <dbReference type="Proteomes" id="UP000324760"/>
    </source>
</evidence>